<dbReference type="InterPro" id="IPR045877">
    <property type="entry name" value="ZFP36-like"/>
</dbReference>
<dbReference type="EMBL" id="MPUH01000269">
    <property type="protein sequence ID" value="OMJ84447.1"/>
    <property type="molecule type" value="Genomic_DNA"/>
</dbReference>
<dbReference type="PROSITE" id="PS50103">
    <property type="entry name" value="ZF_C3H1"/>
    <property type="match status" value="2"/>
</dbReference>
<proteinExistence type="predicted"/>
<keyword evidence="8" id="KW-1185">Reference proteome</keyword>
<dbReference type="GO" id="GO:0008270">
    <property type="term" value="F:zinc ion binding"/>
    <property type="evidence" value="ECO:0007669"/>
    <property type="project" value="UniProtKB-KW"/>
</dbReference>
<dbReference type="InterPro" id="IPR036855">
    <property type="entry name" value="Znf_CCCH_sf"/>
</dbReference>
<keyword evidence="4 5" id="KW-0862">Zinc</keyword>
<sequence>MNGLVDYKKKIAIKYKTEICKNWEAGFCEFGDKCVFAHGREEIRGKSYYKTKRCRQFFENGYCMFGNKCLFQHLEGYPSSVELDDDQNSFIINNQCENPNISSANKSRLPVFQQICQNNQD</sequence>
<evidence type="ECO:0000259" key="6">
    <source>
        <dbReference type="PROSITE" id="PS50103"/>
    </source>
</evidence>
<feature type="domain" description="C3H1-type" evidence="6">
    <location>
        <begin position="14"/>
        <end position="41"/>
    </location>
</feature>
<keyword evidence="2" id="KW-0677">Repeat</keyword>
<dbReference type="OrthoDB" id="415459at2759"/>
<dbReference type="GO" id="GO:0051252">
    <property type="term" value="P:regulation of RNA metabolic process"/>
    <property type="evidence" value="ECO:0007669"/>
    <property type="project" value="UniProtKB-ARBA"/>
</dbReference>
<dbReference type="GO" id="GO:0003729">
    <property type="term" value="F:mRNA binding"/>
    <property type="evidence" value="ECO:0007669"/>
    <property type="project" value="InterPro"/>
</dbReference>
<feature type="zinc finger region" description="C3H1-type" evidence="5">
    <location>
        <begin position="48"/>
        <end position="76"/>
    </location>
</feature>
<evidence type="ECO:0000256" key="3">
    <source>
        <dbReference type="ARBA" id="ARBA00022771"/>
    </source>
</evidence>
<dbReference type="SUPFAM" id="SSF90229">
    <property type="entry name" value="CCCH zinc finger"/>
    <property type="match status" value="2"/>
</dbReference>
<name>A0A1R2C629_9CILI</name>
<comment type="caution">
    <text evidence="7">The sequence shown here is derived from an EMBL/GenBank/DDBJ whole genome shotgun (WGS) entry which is preliminary data.</text>
</comment>
<dbReference type="Pfam" id="PF00642">
    <property type="entry name" value="zf-CCCH"/>
    <property type="match status" value="2"/>
</dbReference>
<feature type="domain" description="C3H1-type" evidence="6">
    <location>
        <begin position="48"/>
        <end position="76"/>
    </location>
</feature>
<dbReference type="PANTHER" id="PTHR12547:SF18">
    <property type="entry name" value="PROTEIN TIS11"/>
    <property type="match status" value="1"/>
</dbReference>
<dbReference type="SMART" id="SM00356">
    <property type="entry name" value="ZnF_C3H1"/>
    <property type="match status" value="2"/>
</dbReference>
<organism evidence="7 8">
    <name type="scientific">Stentor coeruleus</name>
    <dbReference type="NCBI Taxonomy" id="5963"/>
    <lineage>
        <taxon>Eukaryota</taxon>
        <taxon>Sar</taxon>
        <taxon>Alveolata</taxon>
        <taxon>Ciliophora</taxon>
        <taxon>Postciliodesmatophora</taxon>
        <taxon>Heterotrichea</taxon>
        <taxon>Heterotrichida</taxon>
        <taxon>Stentoridae</taxon>
        <taxon>Stentor</taxon>
    </lineage>
</organism>
<keyword evidence="3 5" id="KW-0863">Zinc-finger</keyword>
<evidence type="ECO:0000313" key="7">
    <source>
        <dbReference type="EMBL" id="OMJ84447.1"/>
    </source>
</evidence>
<evidence type="ECO:0000256" key="5">
    <source>
        <dbReference type="PROSITE-ProRule" id="PRU00723"/>
    </source>
</evidence>
<dbReference type="InterPro" id="IPR000571">
    <property type="entry name" value="Znf_CCCH"/>
</dbReference>
<keyword evidence="1 5" id="KW-0479">Metal-binding</keyword>
<reference evidence="7 8" key="1">
    <citation type="submission" date="2016-11" db="EMBL/GenBank/DDBJ databases">
        <title>The macronuclear genome of Stentor coeruleus: a giant cell with tiny introns.</title>
        <authorList>
            <person name="Slabodnick M."/>
            <person name="Ruby J.G."/>
            <person name="Reiff S.B."/>
            <person name="Swart E.C."/>
            <person name="Gosai S."/>
            <person name="Prabakaran S."/>
            <person name="Witkowska E."/>
            <person name="Larue G.E."/>
            <person name="Fisher S."/>
            <person name="Freeman R.M."/>
            <person name="Gunawardena J."/>
            <person name="Chu W."/>
            <person name="Stover N.A."/>
            <person name="Gregory B.D."/>
            <person name="Nowacki M."/>
            <person name="Derisi J."/>
            <person name="Roy S.W."/>
            <person name="Marshall W.F."/>
            <person name="Sood P."/>
        </authorList>
    </citation>
    <scope>NUCLEOTIDE SEQUENCE [LARGE SCALE GENOMIC DNA]</scope>
    <source>
        <strain evidence="7">WM001</strain>
    </source>
</reference>
<dbReference type="AlphaFoldDB" id="A0A1R2C629"/>
<feature type="zinc finger region" description="C3H1-type" evidence="5">
    <location>
        <begin position="14"/>
        <end position="41"/>
    </location>
</feature>
<gene>
    <name evidence="7" type="ORF">SteCoe_14460</name>
</gene>
<dbReference type="PANTHER" id="PTHR12547">
    <property type="entry name" value="CCCH ZINC FINGER/TIS11-RELATED"/>
    <property type="match status" value="1"/>
</dbReference>
<accession>A0A1R2C629</accession>
<dbReference type="Gene3D" id="4.10.1000.10">
    <property type="entry name" value="Zinc finger, CCCH-type"/>
    <property type="match status" value="2"/>
</dbReference>
<dbReference type="GO" id="GO:0010468">
    <property type="term" value="P:regulation of gene expression"/>
    <property type="evidence" value="ECO:0007669"/>
    <property type="project" value="UniProtKB-ARBA"/>
</dbReference>
<evidence type="ECO:0000256" key="4">
    <source>
        <dbReference type="ARBA" id="ARBA00022833"/>
    </source>
</evidence>
<evidence type="ECO:0000313" key="8">
    <source>
        <dbReference type="Proteomes" id="UP000187209"/>
    </source>
</evidence>
<evidence type="ECO:0000256" key="1">
    <source>
        <dbReference type="ARBA" id="ARBA00022723"/>
    </source>
</evidence>
<dbReference type="Proteomes" id="UP000187209">
    <property type="component" value="Unassembled WGS sequence"/>
</dbReference>
<evidence type="ECO:0000256" key="2">
    <source>
        <dbReference type="ARBA" id="ARBA00022737"/>
    </source>
</evidence>
<protein>
    <recommendedName>
        <fullName evidence="6">C3H1-type domain-containing protein</fullName>
    </recommendedName>
</protein>
<dbReference type="FunFam" id="4.10.1000.10:FF:000003">
    <property type="entry name" value="Zinc finger CCCH domain-containing protein"/>
    <property type="match status" value="1"/>
</dbReference>